<feature type="domain" description="POU-specific" evidence="15">
    <location>
        <begin position="745"/>
        <end position="819"/>
    </location>
</feature>
<keyword evidence="7 9" id="KW-0371">Homeobox</keyword>
<dbReference type="PROSITE" id="PS00027">
    <property type="entry name" value="HOMEOBOX_1"/>
    <property type="match status" value="1"/>
</dbReference>
<evidence type="ECO:0000256" key="12">
    <source>
        <dbReference type="SAM" id="MobiDB-lite"/>
    </source>
</evidence>
<dbReference type="Pfam" id="PF00412">
    <property type="entry name" value="LIM"/>
    <property type="match status" value="2"/>
</dbReference>
<dbReference type="SUPFAM" id="SSF57716">
    <property type="entry name" value="Glucocorticoid receptor-like (DNA-binding domain)"/>
    <property type="match status" value="2"/>
</dbReference>
<evidence type="ECO:0000256" key="10">
    <source>
        <dbReference type="PROSITE-ProRule" id="PRU00125"/>
    </source>
</evidence>
<dbReference type="PROSITE" id="PS00035">
    <property type="entry name" value="POU_1"/>
    <property type="match status" value="1"/>
</dbReference>
<feature type="compositionally biased region" description="Polar residues" evidence="12">
    <location>
        <begin position="595"/>
        <end position="607"/>
    </location>
</feature>
<feature type="compositionally biased region" description="Polar residues" evidence="12">
    <location>
        <begin position="647"/>
        <end position="656"/>
    </location>
</feature>
<evidence type="ECO:0000313" key="17">
    <source>
        <dbReference type="Proteomes" id="UP001303046"/>
    </source>
</evidence>
<feature type="domain" description="Homeobox" evidence="14">
    <location>
        <begin position="859"/>
        <end position="919"/>
    </location>
</feature>
<evidence type="ECO:0000313" key="16">
    <source>
        <dbReference type="EMBL" id="KAK6759975.1"/>
    </source>
</evidence>
<dbReference type="InterPro" id="IPR050255">
    <property type="entry name" value="POU_domain_TF"/>
</dbReference>
<evidence type="ECO:0000259" key="14">
    <source>
        <dbReference type="PROSITE" id="PS50071"/>
    </source>
</evidence>
<dbReference type="PROSITE" id="PS50071">
    <property type="entry name" value="HOMEOBOX_2"/>
    <property type="match status" value="2"/>
</dbReference>
<comment type="subcellular location">
    <subcellularLocation>
        <location evidence="1 9 11">Nucleus</location>
    </subcellularLocation>
</comment>
<evidence type="ECO:0000256" key="11">
    <source>
        <dbReference type="RuleBase" id="RU000682"/>
    </source>
</evidence>
<dbReference type="PROSITE" id="PS50023">
    <property type="entry name" value="LIM_DOMAIN_2"/>
    <property type="match status" value="2"/>
</dbReference>
<evidence type="ECO:0000256" key="4">
    <source>
        <dbReference type="ARBA" id="ARBA00022833"/>
    </source>
</evidence>
<dbReference type="PROSITE" id="PS00478">
    <property type="entry name" value="LIM_DOMAIN_1"/>
    <property type="match status" value="2"/>
</dbReference>
<comment type="caution">
    <text evidence="16">The sequence shown here is derived from an EMBL/GenBank/DDBJ whole genome shotgun (WGS) entry which is preliminary data.</text>
</comment>
<evidence type="ECO:0000256" key="2">
    <source>
        <dbReference type="ARBA" id="ARBA00022723"/>
    </source>
</evidence>
<dbReference type="InterPro" id="IPR013847">
    <property type="entry name" value="POU"/>
</dbReference>
<protein>
    <recommendedName>
        <fullName evidence="18">POU domain protein</fullName>
    </recommendedName>
</protein>
<keyword evidence="3" id="KW-0677">Repeat</keyword>
<dbReference type="InterPro" id="IPR009057">
    <property type="entry name" value="Homeodomain-like_sf"/>
</dbReference>
<keyword evidence="2 10" id="KW-0479">Metal-binding</keyword>
<dbReference type="Gene3D" id="1.10.10.60">
    <property type="entry name" value="Homeodomain-like"/>
    <property type="match status" value="2"/>
</dbReference>
<feature type="compositionally biased region" description="Low complexity" evidence="12">
    <location>
        <begin position="608"/>
        <end position="623"/>
    </location>
</feature>
<evidence type="ECO:0000256" key="8">
    <source>
        <dbReference type="ARBA" id="ARBA00023242"/>
    </source>
</evidence>
<dbReference type="SMART" id="SM00389">
    <property type="entry name" value="HOX"/>
    <property type="match status" value="2"/>
</dbReference>
<feature type="domain" description="LIM zinc-binding" evidence="13">
    <location>
        <begin position="83"/>
        <end position="144"/>
    </location>
</feature>
<dbReference type="CDD" id="cd09379">
    <property type="entry name" value="LIM2_AWH"/>
    <property type="match status" value="1"/>
</dbReference>
<dbReference type="SUPFAM" id="SSF46689">
    <property type="entry name" value="Homeodomain-like"/>
    <property type="match status" value="2"/>
</dbReference>
<proteinExistence type="predicted"/>
<keyword evidence="4 10" id="KW-0862">Zinc</keyword>
<dbReference type="CDD" id="cd00086">
    <property type="entry name" value="homeodomain"/>
    <property type="match status" value="2"/>
</dbReference>
<dbReference type="Gene3D" id="2.10.110.10">
    <property type="entry name" value="Cysteine Rich Protein"/>
    <property type="match status" value="2"/>
</dbReference>
<feature type="DNA-binding region" description="Homeobox" evidence="9">
    <location>
        <begin position="217"/>
        <end position="276"/>
    </location>
</feature>
<dbReference type="Pfam" id="PF00157">
    <property type="entry name" value="Pou"/>
    <property type="match status" value="1"/>
</dbReference>
<evidence type="ECO:0000256" key="1">
    <source>
        <dbReference type="ARBA" id="ARBA00004123"/>
    </source>
</evidence>
<dbReference type="SUPFAM" id="SSF47413">
    <property type="entry name" value="lambda repressor-like DNA-binding domains"/>
    <property type="match status" value="1"/>
</dbReference>
<evidence type="ECO:0000256" key="3">
    <source>
        <dbReference type="ARBA" id="ARBA00022737"/>
    </source>
</evidence>
<evidence type="ECO:0008006" key="18">
    <source>
        <dbReference type="Google" id="ProtNLM"/>
    </source>
</evidence>
<evidence type="ECO:0000256" key="7">
    <source>
        <dbReference type="ARBA" id="ARBA00023155"/>
    </source>
</evidence>
<dbReference type="PROSITE" id="PS51179">
    <property type="entry name" value="POU_3"/>
    <property type="match status" value="1"/>
</dbReference>
<dbReference type="InterPro" id="IPR017970">
    <property type="entry name" value="Homeobox_CS"/>
</dbReference>
<evidence type="ECO:0000259" key="15">
    <source>
        <dbReference type="PROSITE" id="PS51179"/>
    </source>
</evidence>
<dbReference type="PRINTS" id="PR00028">
    <property type="entry name" value="POUDOMAIN"/>
</dbReference>
<dbReference type="PANTHER" id="PTHR11636:SF137">
    <property type="entry name" value="HOMEOBOX PROTEIN CEH-18"/>
    <property type="match status" value="1"/>
</dbReference>
<dbReference type="Pfam" id="PF00046">
    <property type="entry name" value="Homeodomain"/>
    <property type="match status" value="2"/>
</dbReference>
<keyword evidence="17" id="KW-1185">Reference proteome</keyword>
<evidence type="ECO:0000256" key="5">
    <source>
        <dbReference type="ARBA" id="ARBA00023038"/>
    </source>
</evidence>
<feature type="domain" description="LIM zinc-binding" evidence="13">
    <location>
        <begin position="145"/>
        <end position="206"/>
    </location>
</feature>
<evidence type="ECO:0000256" key="9">
    <source>
        <dbReference type="PROSITE-ProRule" id="PRU00108"/>
    </source>
</evidence>
<feature type="domain" description="Homeobox" evidence="14">
    <location>
        <begin position="215"/>
        <end position="275"/>
    </location>
</feature>
<dbReference type="InterPro" id="IPR001781">
    <property type="entry name" value="Znf_LIM"/>
</dbReference>
<keyword evidence="5 10" id="KW-0440">LIM domain</keyword>
<feature type="DNA-binding region" description="Homeobox" evidence="9">
    <location>
        <begin position="861"/>
        <end position="920"/>
    </location>
</feature>
<organism evidence="16 17">
    <name type="scientific">Necator americanus</name>
    <name type="common">Human hookworm</name>
    <dbReference type="NCBI Taxonomy" id="51031"/>
    <lineage>
        <taxon>Eukaryota</taxon>
        <taxon>Metazoa</taxon>
        <taxon>Ecdysozoa</taxon>
        <taxon>Nematoda</taxon>
        <taxon>Chromadorea</taxon>
        <taxon>Rhabditida</taxon>
        <taxon>Rhabditina</taxon>
        <taxon>Rhabditomorpha</taxon>
        <taxon>Strongyloidea</taxon>
        <taxon>Ancylostomatidae</taxon>
        <taxon>Bunostominae</taxon>
        <taxon>Necator</taxon>
    </lineage>
</organism>
<dbReference type="Gene3D" id="1.10.260.40">
    <property type="entry name" value="lambda repressor-like DNA-binding domains"/>
    <property type="match status" value="1"/>
</dbReference>
<feature type="region of interest" description="Disordered" evidence="12">
    <location>
        <begin position="595"/>
        <end position="626"/>
    </location>
</feature>
<dbReference type="InterPro" id="IPR001356">
    <property type="entry name" value="HD"/>
</dbReference>
<reference evidence="16 17" key="1">
    <citation type="submission" date="2023-08" db="EMBL/GenBank/DDBJ databases">
        <title>A Necator americanus chromosomal reference genome.</title>
        <authorList>
            <person name="Ilik V."/>
            <person name="Petrzelkova K.J."/>
            <person name="Pardy F."/>
            <person name="Fuh T."/>
            <person name="Niatou-Singa F.S."/>
            <person name="Gouil Q."/>
            <person name="Baker L."/>
            <person name="Ritchie M.E."/>
            <person name="Jex A.R."/>
            <person name="Gazzola D."/>
            <person name="Li H."/>
            <person name="Toshio Fujiwara R."/>
            <person name="Zhan B."/>
            <person name="Aroian R.V."/>
            <person name="Pafco B."/>
            <person name="Schwarz E.M."/>
        </authorList>
    </citation>
    <scope>NUCLEOTIDE SEQUENCE [LARGE SCALE GENOMIC DNA]</scope>
    <source>
        <strain evidence="16 17">Aroian</strain>
        <tissue evidence="16">Whole animal</tissue>
    </source>
</reference>
<feature type="region of interest" description="Disordered" evidence="12">
    <location>
        <begin position="541"/>
        <end position="577"/>
    </location>
</feature>
<feature type="region of interest" description="Disordered" evidence="12">
    <location>
        <begin position="642"/>
        <end position="662"/>
    </location>
</feature>
<dbReference type="PANTHER" id="PTHR11636">
    <property type="entry name" value="POU DOMAIN"/>
    <property type="match status" value="1"/>
</dbReference>
<dbReference type="EMBL" id="JAVFWL010000006">
    <property type="protein sequence ID" value="KAK6759975.1"/>
    <property type="molecule type" value="Genomic_DNA"/>
</dbReference>
<dbReference type="Proteomes" id="UP001303046">
    <property type="component" value="Unassembled WGS sequence"/>
</dbReference>
<dbReference type="InterPro" id="IPR000327">
    <property type="entry name" value="POU_dom"/>
</dbReference>
<name>A0ABR1ECD4_NECAM</name>
<evidence type="ECO:0000256" key="6">
    <source>
        <dbReference type="ARBA" id="ARBA00023125"/>
    </source>
</evidence>
<keyword evidence="8 9" id="KW-0539">Nucleus</keyword>
<accession>A0ABR1ECD4</accession>
<keyword evidence="6 9" id="KW-0238">DNA-binding</keyword>
<dbReference type="SMART" id="SM00132">
    <property type="entry name" value="LIM"/>
    <property type="match status" value="2"/>
</dbReference>
<dbReference type="InterPro" id="IPR010982">
    <property type="entry name" value="Lambda_DNA-bd_dom_sf"/>
</dbReference>
<gene>
    <name evidence="16" type="primary">Necator_chrX.g21657</name>
    <name evidence="16" type="ORF">RB195_021496</name>
</gene>
<evidence type="ECO:0000259" key="13">
    <source>
        <dbReference type="PROSITE" id="PS50023"/>
    </source>
</evidence>
<dbReference type="SMART" id="SM00352">
    <property type="entry name" value="POU"/>
    <property type="match status" value="1"/>
</dbReference>
<sequence>MEVHQSCFVDATAFTTDFPASRADFVVMRPECVVALPETLVPRSDFAASTADVRQFVVGQDCASRMNSDEDFVYAAPLKYEAEICSGCDRAIHERTLLTVNGRSWHENCLRCTSCTTSLQSQHTCFYRDGNTLCKTCYGRQFGTKCASCARLIHSTDWVRRARSFVFHLACFACAQCKRQLSTGEEFALQDNRLLCKQHFVELVDGDSGANQQKQKIKRVRTTFAEEQLSVLQAHFQVDSNPDGADLERIANITGLSKRVTQVWFQADDTTMDEASYVSLSNEAIILPCGPHTSLRIGKPSTCTGSRRRKGHPVKRKIIECDEESCNSNTSITEPEVVTTHVDVEQYHHQLQQLNVNERTSTSVDDRTISPTSLPSPEPQQFHIGSATFAVDPNTIVIDSSNHVVSSSNADNLEKRTSPQSYMKRQLNQAMSEECPPDPIPNMGSLQKVVEESAEPSAKRSMDQMEMLRRLIMLVGSSPGGGQAATLQLLLTSGNPALAFATTQLLNEQARIAALNPLPSTCLRDIAQNDSQAVLTSLLSTSTRNDSSDVTEATKQMDVSTTVTNRTNASSNRPTTDAHSLLSSFISKLIADSTSCDAKSGTNKAKASSSSVNTSSLMNTSSVASPTTPKFALTYHPEATNGLLFQPDSTSDSTPESRVITPRGETQALCLRLEQPSKRMNKCENSTLLNPLSLASRSVNQWSTSDMDAVFNSPLFRTLPRMSFRPPTKRKLFDDFTASTSSPQNSRPEIDDLESFAQHFKKQRIKLGYTQGDVGLALGRKYGTDFSQTTISRFEAMNLSFKNMCKLRPLLKEWLEGQEAAIANGANVEELRTIEIAKEKVEECVEEVPVHVPNSEPIMKRRRKRTNLDLSQRKSLDNFFLANPRPGHEEMVRIANALDLERDVVRVWFCNRRQKLRRSEDLFPTIDTARVKSKKVFPMNLTKDKSDVVAAAVPEAAKNATNPG</sequence>